<dbReference type="InterPro" id="IPR050091">
    <property type="entry name" value="PKS_NRPS_Biosynth_Enz"/>
</dbReference>
<dbReference type="Pfam" id="PF08659">
    <property type="entry name" value="KR"/>
    <property type="match status" value="1"/>
</dbReference>
<dbReference type="SMART" id="SM00825">
    <property type="entry name" value="PKS_KS"/>
    <property type="match status" value="2"/>
</dbReference>
<keyword evidence="3 9" id="KW-0808">Transferase</keyword>
<accession>A0ABV7PB09</accession>
<dbReference type="SMART" id="SM00822">
    <property type="entry name" value="PKS_KR"/>
    <property type="match status" value="1"/>
</dbReference>
<dbReference type="Pfam" id="PF22953">
    <property type="entry name" value="SpnB_Rossmann"/>
    <property type="match status" value="1"/>
</dbReference>
<evidence type="ECO:0000313" key="10">
    <source>
        <dbReference type="Proteomes" id="UP001595645"/>
    </source>
</evidence>
<protein>
    <submittedName>
        <fullName evidence="9">Type I polyketide synthase</fullName>
        <ecNumber evidence="9">2.3.1.-</ecNumber>
        <ecNumber evidence="9">6.4.-.-</ecNumber>
    </submittedName>
</protein>
<dbReference type="Gene3D" id="3.40.47.10">
    <property type="match status" value="2"/>
</dbReference>
<evidence type="ECO:0000259" key="6">
    <source>
        <dbReference type="PROSITE" id="PS50075"/>
    </source>
</evidence>
<dbReference type="InterPro" id="IPR057326">
    <property type="entry name" value="KR_dom"/>
</dbReference>
<dbReference type="InterPro" id="IPR049551">
    <property type="entry name" value="PKS_DH_C"/>
</dbReference>
<evidence type="ECO:0000256" key="3">
    <source>
        <dbReference type="ARBA" id="ARBA00022679"/>
    </source>
</evidence>
<dbReference type="EC" id="2.3.1.-" evidence="9"/>
<dbReference type="PANTHER" id="PTHR43775:SF51">
    <property type="entry name" value="INACTIVE PHENOLPHTHIOCEROL SYNTHESIS POLYKETIDE SYNTHASE TYPE I PKS1-RELATED"/>
    <property type="match status" value="1"/>
</dbReference>
<feature type="region of interest" description="C-terminal hotdog fold" evidence="5">
    <location>
        <begin position="1547"/>
        <end position="1682"/>
    </location>
</feature>
<dbReference type="InterPro" id="IPR014030">
    <property type="entry name" value="Ketoacyl_synth_N"/>
</dbReference>
<keyword evidence="4 9" id="KW-0012">Acyltransferase</keyword>
<gene>
    <name evidence="9" type="ORF">ACFOSH_43620</name>
</gene>
<dbReference type="InterPro" id="IPR018201">
    <property type="entry name" value="Ketoacyl_synth_AS"/>
</dbReference>
<dbReference type="Pfam" id="PF22621">
    <property type="entry name" value="CurL-like_PKS_C"/>
    <property type="match status" value="1"/>
</dbReference>
<dbReference type="SMART" id="SM00823">
    <property type="entry name" value="PKS_PP"/>
    <property type="match status" value="1"/>
</dbReference>
<dbReference type="SUPFAM" id="SSF55048">
    <property type="entry name" value="Probable ACP-binding domain of malonyl-CoA ACP transacylase"/>
    <property type="match status" value="1"/>
</dbReference>
<keyword evidence="1" id="KW-0596">Phosphopantetheine</keyword>
<dbReference type="InterPro" id="IPR020841">
    <property type="entry name" value="PKS_Beta-ketoAc_synthase_dom"/>
</dbReference>
<feature type="domain" description="Ketosynthase family 3 (KS3)" evidence="7">
    <location>
        <begin position="538"/>
        <end position="955"/>
    </location>
</feature>
<dbReference type="InterPro" id="IPR036736">
    <property type="entry name" value="ACP-like_sf"/>
</dbReference>
<organism evidence="9 10">
    <name type="scientific">Amycolatopsis speibonae</name>
    <dbReference type="NCBI Taxonomy" id="1450224"/>
    <lineage>
        <taxon>Bacteria</taxon>
        <taxon>Bacillati</taxon>
        <taxon>Actinomycetota</taxon>
        <taxon>Actinomycetes</taxon>
        <taxon>Pseudonocardiales</taxon>
        <taxon>Pseudonocardiaceae</taxon>
        <taxon>Amycolatopsis</taxon>
    </lineage>
</organism>
<dbReference type="RefSeq" id="WP_378247618.1">
    <property type="nucleotide sequence ID" value="NZ_JBHRWK010000160.1"/>
</dbReference>
<evidence type="ECO:0000256" key="5">
    <source>
        <dbReference type="PROSITE-ProRule" id="PRU01363"/>
    </source>
</evidence>
<keyword evidence="10" id="KW-1185">Reference proteome</keyword>
<dbReference type="Pfam" id="PF00698">
    <property type="entry name" value="Acyl_transf_1"/>
    <property type="match status" value="1"/>
</dbReference>
<dbReference type="Gene3D" id="3.40.50.720">
    <property type="entry name" value="NAD(P)-binding Rossmann-like Domain"/>
    <property type="match status" value="1"/>
</dbReference>
<dbReference type="InterPro" id="IPR020806">
    <property type="entry name" value="PKS_PP-bd"/>
</dbReference>
<dbReference type="PROSITE" id="PS50075">
    <property type="entry name" value="CARRIER"/>
    <property type="match status" value="1"/>
</dbReference>
<dbReference type="Pfam" id="PF02801">
    <property type="entry name" value="Ketoacyl-synt_C"/>
    <property type="match status" value="2"/>
</dbReference>
<dbReference type="CDD" id="cd00833">
    <property type="entry name" value="PKS"/>
    <property type="match status" value="2"/>
</dbReference>
<evidence type="ECO:0000256" key="2">
    <source>
        <dbReference type="ARBA" id="ARBA00022553"/>
    </source>
</evidence>
<dbReference type="InterPro" id="IPR042104">
    <property type="entry name" value="PKS_dehydratase_sf"/>
</dbReference>
<dbReference type="PROSITE" id="PS00606">
    <property type="entry name" value="KS3_1"/>
    <property type="match status" value="1"/>
</dbReference>
<feature type="domain" description="PKS/mFAS DH" evidence="8">
    <location>
        <begin position="1418"/>
        <end position="1682"/>
    </location>
</feature>
<dbReference type="InterPro" id="IPR016039">
    <property type="entry name" value="Thiolase-like"/>
</dbReference>
<dbReference type="InterPro" id="IPR009081">
    <property type="entry name" value="PP-bd_ACP"/>
</dbReference>
<dbReference type="InterPro" id="IPR032821">
    <property type="entry name" value="PKS_assoc"/>
</dbReference>
<dbReference type="EMBL" id="JBHRWK010000160">
    <property type="protein sequence ID" value="MFC3456350.1"/>
    <property type="molecule type" value="Genomic_DNA"/>
</dbReference>
<dbReference type="Pfam" id="PF00550">
    <property type="entry name" value="PP-binding"/>
    <property type="match status" value="1"/>
</dbReference>
<dbReference type="SUPFAM" id="SSF47336">
    <property type="entry name" value="ACP-like"/>
    <property type="match status" value="1"/>
</dbReference>
<dbReference type="PROSITE" id="PS52019">
    <property type="entry name" value="PKS_MFAS_DH"/>
    <property type="match status" value="1"/>
</dbReference>
<dbReference type="Gene3D" id="3.40.366.10">
    <property type="entry name" value="Malonyl-Coenzyme A Acyl Carrier Protein, domain 2"/>
    <property type="match status" value="1"/>
</dbReference>
<dbReference type="InterPro" id="IPR014043">
    <property type="entry name" value="Acyl_transferase_dom"/>
</dbReference>
<dbReference type="InterPro" id="IPR014031">
    <property type="entry name" value="Ketoacyl_synth_C"/>
</dbReference>
<dbReference type="InterPro" id="IPR036291">
    <property type="entry name" value="NAD(P)-bd_dom_sf"/>
</dbReference>
<evidence type="ECO:0000256" key="4">
    <source>
        <dbReference type="ARBA" id="ARBA00023315"/>
    </source>
</evidence>
<dbReference type="InterPro" id="IPR016035">
    <property type="entry name" value="Acyl_Trfase/lysoPLipase"/>
</dbReference>
<name>A0ABV7PB09_9PSEU</name>
<dbReference type="GO" id="GO:0016874">
    <property type="term" value="F:ligase activity"/>
    <property type="evidence" value="ECO:0007669"/>
    <property type="project" value="UniProtKB-KW"/>
</dbReference>
<dbReference type="Gene3D" id="1.10.1200.10">
    <property type="entry name" value="ACP-like"/>
    <property type="match status" value="1"/>
</dbReference>
<dbReference type="Proteomes" id="UP001595645">
    <property type="component" value="Unassembled WGS sequence"/>
</dbReference>
<dbReference type="InterPro" id="IPR001227">
    <property type="entry name" value="Ac_transferase_dom_sf"/>
</dbReference>
<sequence>MTAEPIAILGMACRYPGGVASPEDLWDLVSTGVDAIGEPPADRGWSRAPGVGGFLRGAGDFDADFFSISPREALAMDPQQRLLLETSWEAWERAGIDASALRGSDCGVFVGAAAQDYGPALDDPAERGSGHRWTGTSPAVASGRLSFFYGLRGPALTVDTAQSSSLVALHLACQALRAGECSTALAAGAAVIGDPGVFAEFGKLGALALDGRCKPFSAHADGTVWAEGVGVLVLRRLVDAQRDGDPVLAVIRSSALSHDGASERLTVPNGAAQEQVVRRALQLAGLVPSDVDMVEAHGTGTAIGDLTEAQALKAVYGHDRAQPLRIGSLKSNVGHAQAAAGVGGVIKAVMALRAGIMPKTLHVEAPCSEVDGSIVSVLAEQIAWPELGRPRRAGVSSFGISGTNAHLIVEQASPSPPSGTRPAGRVPWTVSARTAAALRARAAQLVTYVDERPDLDVRAVAWTLATGRAALPHQAVVLADDLAGFRAGLEALAHNRRADNVVQGVPGTEELEPVLPRLGDLPTYPFEREHLWLPKTSDDPVAVVAMSLRLPGGVDTPEALWDLMAAGRDVMSDFPRDRGWNLHTLKSYVRTGGFLGDIGSFDASFFGISPKEALAMDPQQRILLELSWEALERASIDPTSLRGSTTGVYVGMMEGDYASNAWADNDELGGYVGTGNYLSVASGRIAHILGLEGPALTIDTACSSSLVALHQACRALRSGESDLALAGGATIMSAPKIFIDFSHQRGLAPDGRCKPFSASADGTAFAEGAGMLVLERLSDARRHGHPVLALVRGSAVNSDGASNGLTAPSGPAQERVVTRALADARLTAADVDAVEAHGTGTKIGDPVEARALLATYGSARLPGQPLHLGSLKSVIGHTQAAAGVAGVIKMVLAMSKGVLPASLHIDDPTPHVDWSSGTVSLLTEARPWPVVGRARRAAVSGFGISGTNAHVILEAAPPPPDDHQPAPDHVLAWPLSARSQEALRAQASRLLDRVNHDPADIAHTLALGRAHHEHRAVVVGQDLGQITEALAALTGGHEHPGLVRGVVTGSEPKTAFVFPGQGSQYRGMARGLLNGTGSASHVFRRHVHACSAELASFVDWSLVEVLEQPPAEFERADVVQPALFAVMTGLAAVWRHHGIQPDAVVGHSQGEIAAAYVSGALSLRDAVKVVALRARALASLAGTGTMAQITAPIEVVETLLARTSLSIAAVNGPSAVVVSGNIGEIDRLMADCDHRGVHARRIPVDYASHSAHVDALEDEIRSLLADVEPQDSGIEFYSAMKGAAIDTGQLDGEYWYQSLRQPVNFLQATRALADNGFGLFLECSPHPVLAAALTESVEETGDARIVGTLRRNSDDEVELARNLAALHVSGKTPDWHTVGPAGRFVPLPTYAFDRRRYWKRPGSANADHGRLGQEPATHPMLGAVVELPDGGVCFTGRIGLEDFPWLADHAVAGVPVLPGTAYLDLALHAGRRAGASQVDELVVLAPLVLRESDVHELRVLVAKPGDDGRRELTVHTRSGRAWTLHASGVLSAGPATPVGTPPPPGAAVPLDHAYERLAAAGFAYGPAFRGVQALWREGDDLHAEVALPGDAGAFGIHPALLDAVLHASGLVPDGLLTRGGELNLPHSWEQVSLHSTGHRVVRADLALLGDDRARVTVLGANGELVLTAGSISFRPIGRAALARLAAADDCRHELRWIPAEDPGLVAAGHLTKVVAMDGDVHDVLVLVQDFLADDHLAATRLVLTTRSAVMTGPADAAPDLDAAAVWGLVKSAQAEHPGRLVLVDLDERPSSVLPRAIDSGEERFAVRGGTVFVPRLVPVPLHTAESTVDLDGAVLITGGTGTLGRIAARHLATRHGVRHLVLLSRSGPTALGAHEFEAELAELGCTTSTVACDAADADALAAVLDAIPADRPLKAVLHTAGVLDDASIGNLTREQVAAVMRPKAEAAWNLHVLTRYLGLSAFVLYSSVAGVLGTAGQAGYAAANSVLDALALRRRAEGLPATSLAWGYWAEESGMTGHLTATDLARLNRDTSLLPLSTADALAVLDDALLHPVPALVAARFSRPASAPRPPEPPAAGPVVRRLASMTKARQQNELVQLVRTHVAFVLGHTSSGAIDQNSSFRALGCDSLAAVEVRNRIAAATGLRLPATLVYDHPTPLALATHLRTKLAAEDDTATALSAPHPATVEDRITAVSDEELFQLIDEEL</sequence>
<evidence type="ECO:0000259" key="7">
    <source>
        <dbReference type="PROSITE" id="PS52004"/>
    </source>
</evidence>
<dbReference type="InterPro" id="IPR049900">
    <property type="entry name" value="PKS_mFAS_DH"/>
</dbReference>
<feature type="active site" description="Proton donor; for dehydratase activity" evidence="5">
    <location>
        <position position="1602"/>
    </location>
</feature>
<dbReference type="Pfam" id="PF14765">
    <property type="entry name" value="PS-DH"/>
    <property type="match status" value="1"/>
</dbReference>
<feature type="domain" description="Ketosynthase family 3 (KS3)" evidence="7">
    <location>
        <begin position="3"/>
        <end position="411"/>
    </location>
</feature>
<dbReference type="EC" id="6.4.-.-" evidence="9"/>
<dbReference type="SUPFAM" id="SSF53901">
    <property type="entry name" value="Thiolase-like"/>
    <property type="match status" value="2"/>
</dbReference>
<feature type="domain" description="Carrier" evidence="6">
    <location>
        <begin position="2093"/>
        <end position="2168"/>
    </location>
</feature>
<dbReference type="SUPFAM" id="SSF52151">
    <property type="entry name" value="FabD/lysophospholipase-like"/>
    <property type="match status" value="1"/>
</dbReference>
<dbReference type="SMART" id="SM00826">
    <property type="entry name" value="PKS_DH"/>
    <property type="match status" value="1"/>
</dbReference>
<dbReference type="SMART" id="SM01294">
    <property type="entry name" value="PKS_PP_betabranch"/>
    <property type="match status" value="1"/>
</dbReference>
<reference evidence="10" key="1">
    <citation type="journal article" date="2019" name="Int. J. Syst. Evol. Microbiol.">
        <title>The Global Catalogue of Microorganisms (GCM) 10K type strain sequencing project: providing services to taxonomists for standard genome sequencing and annotation.</title>
        <authorList>
            <consortium name="The Broad Institute Genomics Platform"/>
            <consortium name="The Broad Institute Genome Sequencing Center for Infectious Disease"/>
            <person name="Wu L."/>
            <person name="Ma J."/>
        </authorList>
    </citation>
    <scope>NUCLEOTIDE SEQUENCE [LARGE SCALE GENOMIC DNA]</scope>
    <source>
        <strain evidence="10">CGMCC 4.7676</strain>
    </source>
</reference>
<feature type="region of interest" description="N-terminal hotdog fold" evidence="5">
    <location>
        <begin position="1418"/>
        <end position="1537"/>
    </location>
</feature>
<evidence type="ECO:0000256" key="1">
    <source>
        <dbReference type="ARBA" id="ARBA00022450"/>
    </source>
</evidence>
<dbReference type="Gene3D" id="3.30.70.3290">
    <property type="match status" value="2"/>
</dbReference>
<keyword evidence="9" id="KW-0436">Ligase</keyword>
<proteinExistence type="predicted"/>
<dbReference type="Pfam" id="PF21089">
    <property type="entry name" value="PKS_DH_N"/>
    <property type="match status" value="1"/>
</dbReference>
<dbReference type="SMART" id="SM00827">
    <property type="entry name" value="PKS_AT"/>
    <property type="match status" value="1"/>
</dbReference>
<dbReference type="InterPro" id="IPR055123">
    <property type="entry name" value="SpnB-like_Rossmann"/>
</dbReference>
<dbReference type="Gene3D" id="3.10.129.110">
    <property type="entry name" value="Polyketide synthase dehydratase"/>
    <property type="match status" value="1"/>
</dbReference>
<dbReference type="CDD" id="cd08956">
    <property type="entry name" value="KR_3_FAS_SDR_x"/>
    <property type="match status" value="1"/>
</dbReference>
<comment type="caution">
    <text evidence="9">The sequence shown here is derived from an EMBL/GenBank/DDBJ whole genome shotgun (WGS) entry which is preliminary data.</text>
</comment>
<dbReference type="Pfam" id="PF00109">
    <property type="entry name" value="ketoacyl-synt"/>
    <property type="match status" value="2"/>
</dbReference>
<dbReference type="InterPro" id="IPR020807">
    <property type="entry name" value="PKS_DH"/>
</dbReference>
<dbReference type="InterPro" id="IPR049552">
    <property type="entry name" value="PKS_DH_N"/>
</dbReference>
<keyword evidence="2" id="KW-0597">Phosphoprotein</keyword>
<feature type="active site" description="Proton acceptor; for dehydratase activity" evidence="5">
    <location>
        <position position="1449"/>
    </location>
</feature>
<dbReference type="PANTHER" id="PTHR43775">
    <property type="entry name" value="FATTY ACID SYNTHASE"/>
    <property type="match status" value="1"/>
</dbReference>
<evidence type="ECO:0000259" key="8">
    <source>
        <dbReference type="PROSITE" id="PS52019"/>
    </source>
</evidence>
<dbReference type="SUPFAM" id="SSF51735">
    <property type="entry name" value="NAD(P)-binding Rossmann-fold domains"/>
    <property type="match status" value="2"/>
</dbReference>
<dbReference type="GO" id="GO:0016746">
    <property type="term" value="F:acyltransferase activity"/>
    <property type="evidence" value="ECO:0007669"/>
    <property type="project" value="UniProtKB-KW"/>
</dbReference>
<dbReference type="PROSITE" id="PS52004">
    <property type="entry name" value="KS3_2"/>
    <property type="match status" value="2"/>
</dbReference>
<dbReference type="InterPro" id="IPR016036">
    <property type="entry name" value="Malonyl_transacylase_ACP-bd"/>
</dbReference>
<dbReference type="InterPro" id="IPR013968">
    <property type="entry name" value="PKS_KR"/>
</dbReference>
<evidence type="ECO:0000313" key="9">
    <source>
        <dbReference type="EMBL" id="MFC3456350.1"/>
    </source>
</evidence>
<dbReference type="Pfam" id="PF16197">
    <property type="entry name" value="KAsynt_C_assoc"/>
    <property type="match status" value="1"/>
</dbReference>